<name>A0A9R1DY34_WHEAT</name>
<gene>
    <name evidence="1" type="ORF">CFC21_016182</name>
</gene>
<dbReference type="EMBL" id="CM022214">
    <property type="protein sequence ID" value="KAF7000246.1"/>
    <property type="molecule type" value="Genomic_DNA"/>
</dbReference>
<feature type="non-terminal residue" evidence="1">
    <location>
        <position position="14"/>
    </location>
</feature>
<sequence>MKTHNFFSIITSQT</sequence>
<accession>A0A9R1DY34</accession>
<dbReference type="Proteomes" id="UP000815260">
    <property type="component" value="Chromosome 2A"/>
</dbReference>
<evidence type="ECO:0000313" key="1">
    <source>
        <dbReference type="EMBL" id="KAF7000246.1"/>
    </source>
</evidence>
<reference evidence="1" key="1">
    <citation type="journal article" date="2017" name="Gigascience">
        <title>The first near-complete assembly of the hexaploid bread wheat genome, Triticum aestivum.</title>
        <authorList>
            <person name="Zimin A.V."/>
            <person name="Puiu D."/>
            <person name="Hall R."/>
            <person name="Kingan S."/>
            <person name="Clavijo B.J."/>
            <person name="Salzberg S.L."/>
        </authorList>
    </citation>
    <scope>NUCLEOTIDE SEQUENCE</scope>
    <source>
        <tissue evidence="1">Leaf</tissue>
    </source>
</reference>
<organism evidence="1">
    <name type="scientific">Triticum aestivum</name>
    <name type="common">Wheat</name>
    <dbReference type="NCBI Taxonomy" id="4565"/>
    <lineage>
        <taxon>Eukaryota</taxon>
        <taxon>Viridiplantae</taxon>
        <taxon>Streptophyta</taxon>
        <taxon>Embryophyta</taxon>
        <taxon>Tracheophyta</taxon>
        <taxon>Spermatophyta</taxon>
        <taxon>Magnoliopsida</taxon>
        <taxon>Liliopsida</taxon>
        <taxon>Poales</taxon>
        <taxon>Poaceae</taxon>
        <taxon>BOP clade</taxon>
        <taxon>Pooideae</taxon>
        <taxon>Triticodae</taxon>
        <taxon>Triticeae</taxon>
        <taxon>Triticinae</taxon>
        <taxon>Triticum</taxon>
    </lineage>
</organism>
<reference evidence="1" key="2">
    <citation type="submission" date="2020-03" db="EMBL/GenBank/DDBJ databases">
        <title>The second near-complete assembly of the hexaploid bread wheat (Triticum aestivum) genome.</title>
        <authorList>
            <person name="Zimin A.V."/>
            <person name="Puiu D."/>
            <person name="Shumante A."/>
            <person name="Alonge M."/>
            <person name="Salzberg S.L."/>
        </authorList>
    </citation>
    <scope>NUCLEOTIDE SEQUENCE</scope>
    <source>
        <tissue evidence="1">Leaf</tissue>
    </source>
</reference>
<comment type="caution">
    <text evidence="1">The sequence shown here is derived from an EMBL/GenBank/DDBJ whole genome shotgun (WGS) entry which is preliminary data.</text>
</comment>
<proteinExistence type="predicted"/>
<protein>
    <submittedName>
        <fullName evidence="1">Uncharacterized protein</fullName>
    </submittedName>
</protein>